<accession>A0A1B6HLJ6</accession>
<organism evidence="1">
    <name type="scientific">Homalodisca liturata</name>
    <dbReference type="NCBI Taxonomy" id="320908"/>
    <lineage>
        <taxon>Eukaryota</taxon>
        <taxon>Metazoa</taxon>
        <taxon>Ecdysozoa</taxon>
        <taxon>Arthropoda</taxon>
        <taxon>Hexapoda</taxon>
        <taxon>Insecta</taxon>
        <taxon>Pterygota</taxon>
        <taxon>Neoptera</taxon>
        <taxon>Paraneoptera</taxon>
        <taxon>Hemiptera</taxon>
        <taxon>Auchenorrhyncha</taxon>
        <taxon>Membracoidea</taxon>
        <taxon>Cicadellidae</taxon>
        <taxon>Cicadellinae</taxon>
        <taxon>Proconiini</taxon>
        <taxon>Homalodisca</taxon>
    </lineage>
</organism>
<name>A0A1B6HLJ6_9HEMI</name>
<sequence length="150" mass="17183">RIFGDTNEIIIEFIGDMFRRSRLVTLTSVGIVLGGAESQVAEFEAFRKELRKRYGVLEELFLKSERGSRVCWGKISDMNAMLGTSCLETLKDGLLRAYTFRLVKDAQDGGVDEYLENMQLAYSIRSESEIVRDTLEQMKDGLPQRIIRYV</sequence>
<proteinExistence type="predicted"/>
<dbReference type="AlphaFoldDB" id="A0A1B6HLJ6"/>
<protein>
    <submittedName>
        <fullName evidence="1">Uncharacterized protein</fullName>
    </submittedName>
</protein>
<feature type="non-terminal residue" evidence="1">
    <location>
        <position position="1"/>
    </location>
</feature>
<feature type="non-terminal residue" evidence="1">
    <location>
        <position position="150"/>
    </location>
</feature>
<gene>
    <name evidence="1" type="ORF">g.882</name>
</gene>
<reference evidence="1" key="1">
    <citation type="submission" date="2015-11" db="EMBL/GenBank/DDBJ databases">
        <title>De novo transcriptome assembly of four potential Pierce s Disease insect vectors from Arizona vineyards.</title>
        <authorList>
            <person name="Tassone E.E."/>
        </authorList>
    </citation>
    <scope>NUCLEOTIDE SEQUENCE</scope>
</reference>
<dbReference type="EMBL" id="GECU01032136">
    <property type="protein sequence ID" value="JAS75570.1"/>
    <property type="molecule type" value="Transcribed_RNA"/>
</dbReference>
<evidence type="ECO:0000313" key="1">
    <source>
        <dbReference type="EMBL" id="JAS75570.1"/>
    </source>
</evidence>